<dbReference type="InterPro" id="IPR002645">
    <property type="entry name" value="STAS_dom"/>
</dbReference>
<proteinExistence type="predicted"/>
<evidence type="ECO:0000256" key="1">
    <source>
        <dbReference type="SAM" id="MobiDB-lite"/>
    </source>
</evidence>
<name>A0A8J3PBW3_9ACTN</name>
<evidence type="ECO:0000313" key="3">
    <source>
        <dbReference type="EMBL" id="GIG11791.1"/>
    </source>
</evidence>
<organism evidence="3 4">
    <name type="scientific">Catellatospora methionotrophica</name>
    <dbReference type="NCBI Taxonomy" id="121620"/>
    <lineage>
        <taxon>Bacteria</taxon>
        <taxon>Bacillati</taxon>
        <taxon>Actinomycetota</taxon>
        <taxon>Actinomycetes</taxon>
        <taxon>Micromonosporales</taxon>
        <taxon>Micromonosporaceae</taxon>
        <taxon>Catellatospora</taxon>
    </lineage>
</organism>
<dbReference type="Gene3D" id="3.30.750.24">
    <property type="entry name" value="STAS domain"/>
    <property type="match status" value="1"/>
</dbReference>
<keyword evidence="4" id="KW-1185">Reference proteome</keyword>
<dbReference type="SUPFAM" id="SSF52091">
    <property type="entry name" value="SpoIIaa-like"/>
    <property type="match status" value="1"/>
</dbReference>
<dbReference type="InterPro" id="IPR036513">
    <property type="entry name" value="STAS_dom_sf"/>
</dbReference>
<feature type="region of interest" description="Disordered" evidence="1">
    <location>
        <begin position="128"/>
        <end position="147"/>
    </location>
</feature>
<sequence length="147" mass="15994">MSELFQLRLHVTAAGLCLDARGRLDGTTCHRLTRVITAVLDHRAARRVMLGLYAVDAIDLAGIAALRMSHAQAHRHGVELLMYGPQRHVRAAIGAAGAGHLITDTAGESMPHLPVRAFRQRDRARYACPRPPARPPGCVRPARQSAD</sequence>
<reference evidence="3" key="1">
    <citation type="submission" date="2021-01" db="EMBL/GenBank/DDBJ databases">
        <title>Whole genome shotgun sequence of Catellatospora methionotrophica NBRC 14553.</title>
        <authorList>
            <person name="Komaki H."/>
            <person name="Tamura T."/>
        </authorList>
    </citation>
    <scope>NUCLEOTIDE SEQUENCE</scope>
    <source>
        <strain evidence="3">NBRC 14553</strain>
    </source>
</reference>
<comment type="caution">
    <text evidence="3">The sequence shown here is derived from an EMBL/GenBank/DDBJ whole genome shotgun (WGS) entry which is preliminary data.</text>
</comment>
<dbReference type="RefSeq" id="WP_166380610.1">
    <property type="nucleotide sequence ID" value="NZ_BAAATT010000011.1"/>
</dbReference>
<gene>
    <name evidence="3" type="ORF">Cme02nite_01230</name>
</gene>
<dbReference type="EMBL" id="BONJ01000001">
    <property type="protein sequence ID" value="GIG11791.1"/>
    <property type="molecule type" value="Genomic_DNA"/>
</dbReference>
<accession>A0A8J3PBW3</accession>
<dbReference type="Pfam" id="PF01740">
    <property type="entry name" value="STAS"/>
    <property type="match status" value="1"/>
</dbReference>
<evidence type="ECO:0000313" key="4">
    <source>
        <dbReference type="Proteomes" id="UP000660339"/>
    </source>
</evidence>
<dbReference type="PROSITE" id="PS50801">
    <property type="entry name" value="STAS"/>
    <property type="match status" value="1"/>
</dbReference>
<dbReference type="AlphaFoldDB" id="A0A8J3PBW3"/>
<dbReference type="CDD" id="cd07043">
    <property type="entry name" value="STAS_anti-anti-sigma_factors"/>
    <property type="match status" value="1"/>
</dbReference>
<feature type="domain" description="STAS" evidence="2">
    <location>
        <begin position="18"/>
        <end position="97"/>
    </location>
</feature>
<dbReference type="Proteomes" id="UP000660339">
    <property type="component" value="Unassembled WGS sequence"/>
</dbReference>
<evidence type="ECO:0000259" key="2">
    <source>
        <dbReference type="PROSITE" id="PS50801"/>
    </source>
</evidence>
<feature type="compositionally biased region" description="Low complexity" evidence="1">
    <location>
        <begin position="136"/>
        <end position="147"/>
    </location>
</feature>
<protein>
    <recommendedName>
        <fullName evidence="2">STAS domain-containing protein</fullName>
    </recommendedName>
</protein>